<comment type="catalytic activity">
    <reaction evidence="8">
        <text>adenosine + H2O + H(+) = inosine + NH4(+)</text>
        <dbReference type="Rhea" id="RHEA:24408"/>
        <dbReference type="ChEBI" id="CHEBI:15377"/>
        <dbReference type="ChEBI" id="CHEBI:15378"/>
        <dbReference type="ChEBI" id="CHEBI:16335"/>
        <dbReference type="ChEBI" id="CHEBI:17596"/>
        <dbReference type="ChEBI" id="CHEBI:28938"/>
        <dbReference type="EC" id="3.5.4.4"/>
    </reaction>
</comment>
<dbReference type="SUPFAM" id="SSF51556">
    <property type="entry name" value="Metallo-dependent hydrolases"/>
    <property type="match status" value="1"/>
</dbReference>
<evidence type="ECO:0000313" key="11">
    <source>
        <dbReference type="Proteomes" id="UP000271974"/>
    </source>
</evidence>
<evidence type="ECO:0000256" key="8">
    <source>
        <dbReference type="ARBA" id="ARBA00047764"/>
    </source>
</evidence>
<evidence type="ECO:0000256" key="5">
    <source>
        <dbReference type="ARBA" id="ARBA00022723"/>
    </source>
</evidence>
<protein>
    <recommendedName>
        <fullName evidence="9">Adenosine deaminase domain-containing protein</fullName>
    </recommendedName>
</protein>
<dbReference type="STRING" id="188477.A0A433TJ90"/>
<dbReference type="Pfam" id="PF00962">
    <property type="entry name" value="A_deaminase"/>
    <property type="match status" value="1"/>
</dbReference>
<dbReference type="InterPro" id="IPR006331">
    <property type="entry name" value="ADGF"/>
</dbReference>
<dbReference type="InterPro" id="IPR006330">
    <property type="entry name" value="Ado/ade_deaminase"/>
</dbReference>
<evidence type="ECO:0000256" key="3">
    <source>
        <dbReference type="ARBA" id="ARBA00006083"/>
    </source>
</evidence>
<dbReference type="GO" id="GO:0004000">
    <property type="term" value="F:adenosine deaminase activity"/>
    <property type="evidence" value="ECO:0007669"/>
    <property type="project" value="InterPro"/>
</dbReference>
<organism evidence="10 11">
    <name type="scientific">Elysia chlorotica</name>
    <name type="common">Eastern emerald elysia</name>
    <name type="synonym">Sea slug</name>
    <dbReference type="NCBI Taxonomy" id="188477"/>
    <lineage>
        <taxon>Eukaryota</taxon>
        <taxon>Metazoa</taxon>
        <taxon>Spiralia</taxon>
        <taxon>Lophotrochozoa</taxon>
        <taxon>Mollusca</taxon>
        <taxon>Gastropoda</taxon>
        <taxon>Heterobranchia</taxon>
        <taxon>Euthyneura</taxon>
        <taxon>Panpulmonata</taxon>
        <taxon>Sacoglossa</taxon>
        <taxon>Placobranchoidea</taxon>
        <taxon>Plakobranchidae</taxon>
        <taxon>Elysia</taxon>
    </lineage>
</organism>
<comment type="cofactor">
    <cofactor evidence="1">
        <name>Zn(2+)</name>
        <dbReference type="ChEBI" id="CHEBI:29105"/>
    </cofactor>
</comment>
<evidence type="ECO:0000256" key="4">
    <source>
        <dbReference type="ARBA" id="ARBA00022525"/>
    </source>
</evidence>
<dbReference type="GO" id="GO:0005615">
    <property type="term" value="C:extracellular space"/>
    <property type="evidence" value="ECO:0007669"/>
    <property type="project" value="InterPro"/>
</dbReference>
<dbReference type="OrthoDB" id="7202371at2759"/>
<feature type="non-terminal residue" evidence="10">
    <location>
        <position position="291"/>
    </location>
</feature>
<evidence type="ECO:0000256" key="1">
    <source>
        <dbReference type="ARBA" id="ARBA00001947"/>
    </source>
</evidence>
<comment type="caution">
    <text evidence="10">The sequence shown here is derived from an EMBL/GenBank/DDBJ whole genome shotgun (WGS) entry which is preliminary data.</text>
</comment>
<dbReference type="InterPro" id="IPR001365">
    <property type="entry name" value="A_deaminase_dom"/>
</dbReference>
<evidence type="ECO:0000259" key="9">
    <source>
        <dbReference type="Pfam" id="PF00962"/>
    </source>
</evidence>
<evidence type="ECO:0000313" key="10">
    <source>
        <dbReference type="EMBL" id="RUS81660.1"/>
    </source>
</evidence>
<evidence type="ECO:0000256" key="2">
    <source>
        <dbReference type="ARBA" id="ARBA00004613"/>
    </source>
</evidence>
<dbReference type="NCBIfam" id="TIGR01431">
    <property type="entry name" value="adm_rel"/>
    <property type="match status" value="1"/>
</dbReference>
<gene>
    <name evidence="10" type="ORF">EGW08_010577</name>
</gene>
<evidence type="ECO:0000256" key="7">
    <source>
        <dbReference type="ARBA" id="ARBA00022801"/>
    </source>
</evidence>
<evidence type="ECO:0000256" key="6">
    <source>
        <dbReference type="ARBA" id="ARBA00022729"/>
    </source>
</evidence>
<name>A0A433TJ90_ELYCH</name>
<reference evidence="10 11" key="1">
    <citation type="submission" date="2019-01" db="EMBL/GenBank/DDBJ databases">
        <title>A draft genome assembly of the solar-powered sea slug Elysia chlorotica.</title>
        <authorList>
            <person name="Cai H."/>
            <person name="Li Q."/>
            <person name="Fang X."/>
            <person name="Li J."/>
            <person name="Curtis N.E."/>
            <person name="Altenburger A."/>
            <person name="Shibata T."/>
            <person name="Feng M."/>
            <person name="Maeda T."/>
            <person name="Schwartz J.A."/>
            <person name="Shigenobu S."/>
            <person name="Lundholm N."/>
            <person name="Nishiyama T."/>
            <person name="Yang H."/>
            <person name="Hasebe M."/>
            <person name="Li S."/>
            <person name="Pierce S.K."/>
            <person name="Wang J."/>
        </authorList>
    </citation>
    <scope>NUCLEOTIDE SEQUENCE [LARGE SCALE GENOMIC DNA]</scope>
    <source>
        <strain evidence="10">EC2010</strain>
        <tissue evidence="10">Whole organism of an adult</tissue>
    </source>
</reference>
<feature type="domain" description="Adenosine deaminase" evidence="9">
    <location>
        <begin position="63"/>
        <end position="277"/>
    </location>
</feature>
<keyword evidence="7" id="KW-0378">Hydrolase</keyword>
<dbReference type="PANTHER" id="PTHR11409">
    <property type="entry name" value="ADENOSINE DEAMINASE"/>
    <property type="match status" value="1"/>
</dbReference>
<accession>A0A433TJ90</accession>
<sequence length="291" mass="32485">MCVDSAGFVLLGTFLTPPQSPDCAWRSVRAERAAAASAEQFDSSLRQNISFLTSDPLVAYNGTNSAWDRFNKYFQQVGGLLNNGPLLRDYFQQGLQEFYEDNVQYIELRGAMTGYTDISGKAHDIVYGVEMYKNASDEFVSKHPDFVGAKVIMSGLRFKSKAVIADEVQQAISMRRKFPDFFLGYDLVAQEDPQNPLLFYLDALLSPSRQSLDDALPYFFHAGETKWEGTQVDDNLLDALLLNTTRIGHGFALAKHPEVADMVKSRGVAVEVNPISNQVGWLDGWLVGWVD</sequence>
<proteinExistence type="inferred from homology"/>
<dbReference type="EMBL" id="RQTK01000325">
    <property type="protein sequence ID" value="RUS81660.1"/>
    <property type="molecule type" value="Genomic_DNA"/>
</dbReference>
<dbReference type="GO" id="GO:0006154">
    <property type="term" value="P:adenosine catabolic process"/>
    <property type="evidence" value="ECO:0007669"/>
    <property type="project" value="InterPro"/>
</dbReference>
<dbReference type="GO" id="GO:0046103">
    <property type="term" value="P:inosine biosynthetic process"/>
    <property type="evidence" value="ECO:0007669"/>
    <property type="project" value="TreeGrafter"/>
</dbReference>
<comment type="similarity">
    <text evidence="3">Belongs to the metallo-dependent hydrolases superfamily. Adenosine and AMP deaminases family. ADGF subfamily.</text>
</comment>
<dbReference type="PANTHER" id="PTHR11409:SF39">
    <property type="entry name" value="ADENOSINE DEAMINASE 2"/>
    <property type="match status" value="1"/>
</dbReference>
<dbReference type="GO" id="GO:0046872">
    <property type="term" value="F:metal ion binding"/>
    <property type="evidence" value="ECO:0007669"/>
    <property type="project" value="UniProtKB-KW"/>
</dbReference>
<keyword evidence="5" id="KW-0479">Metal-binding</keyword>
<keyword evidence="11" id="KW-1185">Reference proteome</keyword>
<dbReference type="Gene3D" id="3.20.20.140">
    <property type="entry name" value="Metal-dependent hydrolases"/>
    <property type="match status" value="1"/>
</dbReference>
<keyword evidence="6" id="KW-0732">Signal</keyword>
<dbReference type="AlphaFoldDB" id="A0A433TJ90"/>
<comment type="subcellular location">
    <subcellularLocation>
        <location evidence="2">Secreted</location>
    </subcellularLocation>
</comment>
<dbReference type="Proteomes" id="UP000271974">
    <property type="component" value="Unassembled WGS sequence"/>
</dbReference>
<dbReference type="InterPro" id="IPR032466">
    <property type="entry name" value="Metal_Hydrolase"/>
</dbReference>
<keyword evidence="4" id="KW-0964">Secreted</keyword>